<evidence type="ECO:0000313" key="3">
    <source>
        <dbReference type="Proteomes" id="UP000799640"/>
    </source>
</evidence>
<name>A0A6G1HW75_9PEZI</name>
<protein>
    <submittedName>
        <fullName evidence="2">Uncharacterized protein</fullName>
    </submittedName>
</protein>
<dbReference type="AlphaFoldDB" id="A0A6G1HW75"/>
<evidence type="ECO:0000313" key="2">
    <source>
        <dbReference type="EMBL" id="KAF2400069.1"/>
    </source>
</evidence>
<feature type="region of interest" description="Disordered" evidence="1">
    <location>
        <begin position="1"/>
        <end position="25"/>
    </location>
</feature>
<feature type="compositionally biased region" description="Basic and acidic residues" evidence="1">
    <location>
        <begin position="13"/>
        <end position="25"/>
    </location>
</feature>
<dbReference type="Proteomes" id="UP000799640">
    <property type="component" value="Unassembled WGS sequence"/>
</dbReference>
<dbReference type="EMBL" id="ML996696">
    <property type="protein sequence ID" value="KAF2400069.1"/>
    <property type="molecule type" value="Genomic_DNA"/>
</dbReference>
<gene>
    <name evidence="2" type="ORF">EJ06DRAFT_522241</name>
</gene>
<sequence>MSLCLQASPTWIRDPKAERKTDERPPNSLYSFAKALAKGDYNLREVRSLFVHSALGTKWYQVHHGVWNMSPPHEEEAEAEVMDELEISPTEGACETWILHEAASRSIRVTSGAAMPDASCVPGGGFSYPTPFHRLYAKANFSMSPQRYAAMNFQPAPGTLKEVTGVSIVPRSEFSDKEELRDRPAFSIGEVRWGIEVVRDGHGLMNCYNRFTGTGRYTRYKFAEWVLVDFRTSFPPAQLPLCPGLYFVVFDQEFKTWRLLDHMFQELVPVRQLLPGSIKPKKALSNPGLSQLSTWPPSNDIHLGTESDVFNRALIEDYQEVCLTPAGISLPAFLW</sequence>
<dbReference type="OrthoDB" id="2364732at2759"/>
<keyword evidence="3" id="KW-1185">Reference proteome</keyword>
<organism evidence="2 3">
    <name type="scientific">Trichodelitschia bisporula</name>
    <dbReference type="NCBI Taxonomy" id="703511"/>
    <lineage>
        <taxon>Eukaryota</taxon>
        <taxon>Fungi</taxon>
        <taxon>Dikarya</taxon>
        <taxon>Ascomycota</taxon>
        <taxon>Pezizomycotina</taxon>
        <taxon>Dothideomycetes</taxon>
        <taxon>Dothideomycetes incertae sedis</taxon>
        <taxon>Phaeotrichales</taxon>
        <taxon>Phaeotrichaceae</taxon>
        <taxon>Trichodelitschia</taxon>
    </lineage>
</organism>
<evidence type="ECO:0000256" key="1">
    <source>
        <dbReference type="SAM" id="MobiDB-lite"/>
    </source>
</evidence>
<reference evidence="2" key="1">
    <citation type="journal article" date="2020" name="Stud. Mycol.">
        <title>101 Dothideomycetes genomes: a test case for predicting lifestyles and emergence of pathogens.</title>
        <authorList>
            <person name="Haridas S."/>
            <person name="Albert R."/>
            <person name="Binder M."/>
            <person name="Bloem J."/>
            <person name="Labutti K."/>
            <person name="Salamov A."/>
            <person name="Andreopoulos B."/>
            <person name="Baker S."/>
            <person name="Barry K."/>
            <person name="Bills G."/>
            <person name="Bluhm B."/>
            <person name="Cannon C."/>
            <person name="Castanera R."/>
            <person name="Culley D."/>
            <person name="Daum C."/>
            <person name="Ezra D."/>
            <person name="Gonzalez J."/>
            <person name="Henrissat B."/>
            <person name="Kuo A."/>
            <person name="Liang C."/>
            <person name="Lipzen A."/>
            <person name="Lutzoni F."/>
            <person name="Magnuson J."/>
            <person name="Mondo S."/>
            <person name="Nolan M."/>
            <person name="Ohm R."/>
            <person name="Pangilinan J."/>
            <person name="Park H.-J."/>
            <person name="Ramirez L."/>
            <person name="Alfaro M."/>
            <person name="Sun H."/>
            <person name="Tritt A."/>
            <person name="Yoshinaga Y."/>
            <person name="Zwiers L.-H."/>
            <person name="Turgeon B."/>
            <person name="Goodwin S."/>
            <person name="Spatafora J."/>
            <person name="Crous P."/>
            <person name="Grigoriev I."/>
        </authorList>
    </citation>
    <scope>NUCLEOTIDE SEQUENCE</scope>
    <source>
        <strain evidence="2">CBS 262.69</strain>
    </source>
</reference>
<accession>A0A6G1HW75</accession>
<proteinExistence type="predicted"/>